<dbReference type="RefSeq" id="WP_378121329.1">
    <property type="nucleotide sequence ID" value="NZ_JBHRTF010000016.1"/>
</dbReference>
<evidence type="ECO:0000259" key="1">
    <source>
        <dbReference type="Pfam" id="PF07238"/>
    </source>
</evidence>
<accession>A0ABV7FI09</accession>
<protein>
    <submittedName>
        <fullName evidence="2">PilZ domain-containing protein</fullName>
    </submittedName>
</protein>
<proteinExistence type="predicted"/>
<comment type="caution">
    <text evidence="2">The sequence shown here is derived from an EMBL/GenBank/DDBJ whole genome shotgun (WGS) entry which is preliminary data.</text>
</comment>
<evidence type="ECO:0000313" key="2">
    <source>
        <dbReference type="EMBL" id="MFC3117251.1"/>
    </source>
</evidence>
<name>A0ABV7FI09_9GAMM</name>
<feature type="domain" description="PilZ" evidence="1">
    <location>
        <begin position="14"/>
        <end position="116"/>
    </location>
</feature>
<dbReference type="EMBL" id="JBHRTF010000016">
    <property type="protein sequence ID" value="MFC3117251.1"/>
    <property type="molecule type" value="Genomic_DNA"/>
</dbReference>
<sequence length="122" mass="14205">MSNDVNQDNTMPEDKRRHPRFPLRAYAELQYSTKTWEAHVLDLSENGARLALLDEHLLQKGDALRVHVDVENLNLVASNKKRLDIHGRIVHVREHILGFEFQPDTPVDKTLLYELLMLVENQ</sequence>
<gene>
    <name evidence="2" type="ORF">ACFODX_16905</name>
</gene>
<evidence type="ECO:0000313" key="3">
    <source>
        <dbReference type="Proteomes" id="UP001595555"/>
    </source>
</evidence>
<dbReference type="Pfam" id="PF07238">
    <property type="entry name" value="PilZ"/>
    <property type="match status" value="1"/>
</dbReference>
<dbReference type="SUPFAM" id="SSF141371">
    <property type="entry name" value="PilZ domain-like"/>
    <property type="match status" value="1"/>
</dbReference>
<dbReference type="Gene3D" id="2.40.10.220">
    <property type="entry name" value="predicted glycosyltransferase like domains"/>
    <property type="match status" value="1"/>
</dbReference>
<keyword evidence="3" id="KW-1185">Reference proteome</keyword>
<dbReference type="Proteomes" id="UP001595555">
    <property type="component" value="Unassembled WGS sequence"/>
</dbReference>
<organism evidence="2 3">
    <name type="scientific">Cellvibrio fontiphilus</name>
    <dbReference type="NCBI Taxonomy" id="1815559"/>
    <lineage>
        <taxon>Bacteria</taxon>
        <taxon>Pseudomonadati</taxon>
        <taxon>Pseudomonadota</taxon>
        <taxon>Gammaproteobacteria</taxon>
        <taxon>Cellvibrionales</taxon>
        <taxon>Cellvibrionaceae</taxon>
        <taxon>Cellvibrio</taxon>
    </lineage>
</organism>
<reference evidence="3" key="1">
    <citation type="journal article" date="2019" name="Int. J. Syst. Evol. Microbiol.">
        <title>The Global Catalogue of Microorganisms (GCM) 10K type strain sequencing project: providing services to taxonomists for standard genome sequencing and annotation.</title>
        <authorList>
            <consortium name="The Broad Institute Genomics Platform"/>
            <consortium name="The Broad Institute Genome Sequencing Center for Infectious Disease"/>
            <person name="Wu L."/>
            <person name="Ma J."/>
        </authorList>
    </citation>
    <scope>NUCLEOTIDE SEQUENCE [LARGE SCALE GENOMIC DNA]</scope>
    <source>
        <strain evidence="3">KCTC 52237</strain>
    </source>
</reference>
<dbReference type="InterPro" id="IPR009875">
    <property type="entry name" value="PilZ_domain"/>
</dbReference>